<evidence type="ECO:0000256" key="12">
    <source>
        <dbReference type="PROSITE-ProRule" id="PRU10141"/>
    </source>
</evidence>
<evidence type="ECO:0000256" key="8">
    <source>
        <dbReference type="ARBA" id="ARBA00022777"/>
    </source>
</evidence>
<evidence type="ECO:0000259" key="16">
    <source>
        <dbReference type="PROSITE" id="PS50072"/>
    </source>
</evidence>
<dbReference type="InterPro" id="IPR008271">
    <property type="entry name" value="Ser/Thr_kinase_AS"/>
</dbReference>
<dbReference type="GO" id="GO:0004674">
    <property type="term" value="F:protein serine/threonine kinase activity"/>
    <property type="evidence" value="ECO:0007669"/>
    <property type="project" value="UniProtKB-KW"/>
</dbReference>
<evidence type="ECO:0000256" key="4">
    <source>
        <dbReference type="ARBA" id="ARBA00022527"/>
    </source>
</evidence>
<dbReference type="FunFam" id="1.10.510.10:FF:000021">
    <property type="entry name" value="Serine/threonine protein kinase"/>
    <property type="match status" value="1"/>
</dbReference>
<dbReference type="InterPro" id="IPR002130">
    <property type="entry name" value="Cyclophilin-type_PPIase_dom"/>
</dbReference>
<dbReference type="RefSeq" id="WP_264061741.1">
    <property type="nucleotide sequence ID" value="NZ_JACKTS010000031.1"/>
</dbReference>
<feature type="region of interest" description="Disordered" evidence="13">
    <location>
        <begin position="389"/>
        <end position="413"/>
    </location>
</feature>
<reference evidence="17 18" key="1">
    <citation type="submission" date="2017-02" db="EMBL/GenBank/DDBJ databases">
        <title>The new phylogeny of genus Mycobacterium.</title>
        <authorList>
            <person name="Tortoli E."/>
            <person name="Trovato A."/>
            <person name="Cirillo D.M."/>
        </authorList>
    </citation>
    <scope>NUCLEOTIDE SEQUENCE [LARGE SCALE GENOMIC DNA]</scope>
    <source>
        <strain evidence="17 18">DSM 45057</strain>
    </source>
</reference>
<sequence length="583" mass="61205">MAESSFGRYKLLGLLGRGGMGQVFRAYDTATDRIVAIKVLPPHSADDHEYQQRFRREARTAAGLNDPHVVPIHGYGEIDGQLYVDMRLIEGRDLVGYIAENGGRLHPGRAVAVIEQVAGALDSAHRAGLVHRDVKPSNILVAAARDFVYLIDFGIARATTDTKLTNTGHTMGTMAYMAPERFSGTTDPRADVYALACVLHECLTGRRPFPGDSFEEQISGHLNSAPPRPSALAPDVPPAFDAVIARGLAKDPRARYQTVMELAEAARAALGNATTTDPPPLAEVQTQAAALPTPTPAAARTEPVAAGGHSRWVFFAAFAAVGLVLIVTAAIVAVITTGQDKHAANTATSARTSTAETREPTATTATDAMPSVPPLPAFAAPANLGANCQYPPTRESAAKPAKPPRAGKVPTEPADVGVTMVTNRGDIALQLANGKSPCTVNSFVSLAQQGFFDDTHCHRLTSSPALSVLQCGDPRSDGTGGPGYQFANEYPTDQYATGDPALSEPVLYPRGTLAMANAGPDTNGSQFFLVYDDSQLPPEYTVFGTIDDTGLGILDKVAKGGVVGGGDDGTPVMGVTITSVRLD</sequence>
<keyword evidence="6 14" id="KW-0812">Transmembrane</keyword>
<feature type="binding site" evidence="12">
    <location>
        <position position="38"/>
    </location>
    <ligand>
        <name>ATP</name>
        <dbReference type="ChEBI" id="CHEBI:30616"/>
    </ligand>
</feature>
<dbReference type="PROSITE" id="PS50072">
    <property type="entry name" value="CSA_PPIASE_2"/>
    <property type="match status" value="1"/>
</dbReference>
<dbReference type="PRINTS" id="PR00153">
    <property type="entry name" value="CSAPPISMRASE"/>
</dbReference>
<comment type="caution">
    <text evidence="17">The sequence shown here is derived from an EMBL/GenBank/DDBJ whole genome shotgun (WGS) entry which is preliminary data.</text>
</comment>
<evidence type="ECO:0000256" key="6">
    <source>
        <dbReference type="ARBA" id="ARBA00022692"/>
    </source>
</evidence>
<dbReference type="GO" id="GO:0003755">
    <property type="term" value="F:peptidyl-prolyl cis-trans isomerase activity"/>
    <property type="evidence" value="ECO:0007669"/>
    <property type="project" value="InterPro"/>
</dbReference>
<accession>A0A1W9ZC41</accession>
<keyword evidence="5" id="KW-0808">Transferase</keyword>
<proteinExistence type="predicted"/>
<dbReference type="GO" id="GO:0080090">
    <property type="term" value="P:regulation of primary metabolic process"/>
    <property type="evidence" value="ECO:0007669"/>
    <property type="project" value="UniProtKB-ARBA"/>
</dbReference>
<dbReference type="Gene3D" id="3.30.200.20">
    <property type="entry name" value="Phosphorylase Kinase, domain 1"/>
    <property type="match status" value="1"/>
</dbReference>
<organism evidence="17 18">
    <name type="scientific">Mycobacterium angelicum</name>
    <dbReference type="NCBI Taxonomy" id="470074"/>
    <lineage>
        <taxon>Bacteria</taxon>
        <taxon>Bacillati</taxon>
        <taxon>Actinomycetota</taxon>
        <taxon>Actinomycetes</taxon>
        <taxon>Mycobacteriales</taxon>
        <taxon>Mycobacteriaceae</taxon>
        <taxon>Mycobacterium</taxon>
    </lineage>
</organism>
<evidence type="ECO:0000256" key="14">
    <source>
        <dbReference type="SAM" id="Phobius"/>
    </source>
</evidence>
<name>A0A1W9ZC41_MYCAN</name>
<evidence type="ECO:0000256" key="1">
    <source>
        <dbReference type="ARBA" id="ARBA00004162"/>
    </source>
</evidence>
<evidence type="ECO:0000313" key="17">
    <source>
        <dbReference type="EMBL" id="ORA11795.1"/>
    </source>
</evidence>
<dbReference type="PROSITE" id="PS00107">
    <property type="entry name" value="PROTEIN_KINASE_ATP"/>
    <property type="match status" value="1"/>
</dbReference>
<dbReference type="Pfam" id="PF00069">
    <property type="entry name" value="Pkinase"/>
    <property type="match status" value="1"/>
</dbReference>
<evidence type="ECO:0000259" key="15">
    <source>
        <dbReference type="PROSITE" id="PS50011"/>
    </source>
</evidence>
<dbReference type="PROSITE" id="PS00108">
    <property type="entry name" value="PROTEIN_KINASE_ST"/>
    <property type="match status" value="1"/>
</dbReference>
<dbReference type="Proteomes" id="UP000192284">
    <property type="component" value="Unassembled WGS sequence"/>
</dbReference>
<evidence type="ECO:0000256" key="9">
    <source>
        <dbReference type="ARBA" id="ARBA00022840"/>
    </source>
</evidence>
<evidence type="ECO:0000256" key="13">
    <source>
        <dbReference type="SAM" id="MobiDB-lite"/>
    </source>
</evidence>
<dbReference type="PROSITE" id="PS50011">
    <property type="entry name" value="PROTEIN_KINASE_DOM"/>
    <property type="match status" value="1"/>
</dbReference>
<evidence type="ECO:0000256" key="11">
    <source>
        <dbReference type="ARBA" id="ARBA00023136"/>
    </source>
</evidence>
<keyword evidence="4" id="KW-0723">Serine/threonine-protein kinase</keyword>
<dbReference type="InterPro" id="IPR029000">
    <property type="entry name" value="Cyclophilin-like_dom_sf"/>
</dbReference>
<dbReference type="InterPro" id="IPR017441">
    <property type="entry name" value="Protein_kinase_ATP_BS"/>
</dbReference>
<evidence type="ECO:0000313" key="18">
    <source>
        <dbReference type="Proteomes" id="UP000192284"/>
    </source>
</evidence>
<dbReference type="Gene3D" id="2.40.100.10">
    <property type="entry name" value="Cyclophilin-like"/>
    <property type="match status" value="1"/>
</dbReference>
<dbReference type="CDD" id="cd00317">
    <property type="entry name" value="cyclophilin"/>
    <property type="match status" value="1"/>
</dbReference>
<dbReference type="GO" id="GO:0005886">
    <property type="term" value="C:plasma membrane"/>
    <property type="evidence" value="ECO:0007669"/>
    <property type="project" value="UniProtKB-SubCell"/>
</dbReference>
<dbReference type="CDD" id="cd14014">
    <property type="entry name" value="STKc_PknB_like"/>
    <property type="match status" value="1"/>
</dbReference>
<evidence type="ECO:0000256" key="3">
    <source>
        <dbReference type="ARBA" id="ARBA00022475"/>
    </source>
</evidence>
<evidence type="ECO:0000256" key="2">
    <source>
        <dbReference type="ARBA" id="ARBA00012513"/>
    </source>
</evidence>
<dbReference type="EMBL" id="MVHE01000077">
    <property type="protein sequence ID" value="ORA11795.1"/>
    <property type="molecule type" value="Genomic_DNA"/>
</dbReference>
<keyword evidence="11 14" id="KW-0472">Membrane</keyword>
<protein>
    <recommendedName>
        <fullName evidence="2">non-specific serine/threonine protein kinase</fullName>
        <ecNumber evidence="2">2.7.11.1</ecNumber>
    </recommendedName>
</protein>
<dbReference type="AlphaFoldDB" id="A0A1W9ZC41"/>
<comment type="subcellular location">
    <subcellularLocation>
        <location evidence="1">Cell membrane</location>
        <topology evidence="1">Single-pass membrane protein</topology>
    </subcellularLocation>
</comment>
<dbReference type="PANTHER" id="PTHR43289:SF6">
    <property type="entry name" value="SERINE_THREONINE-PROTEIN KINASE NEKL-3"/>
    <property type="match status" value="1"/>
</dbReference>
<feature type="compositionally biased region" description="Low complexity" evidence="13">
    <location>
        <begin position="398"/>
        <end position="410"/>
    </location>
</feature>
<dbReference type="Pfam" id="PF00160">
    <property type="entry name" value="Pro_isomerase"/>
    <property type="match status" value="1"/>
</dbReference>
<keyword evidence="3" id="KW-1003">Cell membrane</keyword>
<gene>
    <name evidence="17" type="ORF">BST12_25535</name>
</gene>
<dbReference type="GO" id="GO:0005524">
    <property type="term" value="F:ATP binding"/>
    <property type="evidence" value="ECO:0007669"/>
    <property type="project" value="UniProtKB-UniRule"/>
</dbReference>
<dbReference type="Gene3D" id="1.10.510.10">
    <property type="entry name" value="Transferase(Phosphotransferase) domain 1"/>
    <property type="match status" value="1"/>
</dbReference>
<feature type="transmembrane region" description="Helical" evidence="14">
    <location>
        <begin position="312"/>
        <end position="335"/>
    </location>
</feature>
<keyword evidence="7 12" id="KW-0547">Nucleotide-binding</keyword>
<evidence type="ECO:0000256" key="10">
    <source>
        <dbReference type="ARBA" id="ARBA00022989"/>
    </source>
</evidence>
<evidence type="ECO:0000256" key="5">
    <source>
        <dbReference type="ARBA" id="ARBA00022679"/>
    </source>
</evidence>
<dbReference type="SUPFAM" id="SSF56112">
    <property type="entry name" value="Protein kinase-like (PK-like)"/>
    <property type="match status" value="1"/>
</dbReference>
<keyword evidence="10 14" id="KW-1133">Transmembrane helix</keyword>
<feature type="domain" description="Protein kinase" evidence="15">
    <location>
        <begin position="9"/>
        <end position="270"/>
    </location>
</feature>
<evidence type="ECO:0000256" key="7">
    <source>
        <dbReference type="ARBA" id="ARBA00022741"/>
    </source>
</evidence>
<keyword evidence="18" id="KW-1185">Reference proteome</keyword>
<feature type="domain" description="PPIase cyclophilin-type" evidence="16">
    <location>
        <begin position="425"/>
        <end position="582"/>
    </location>
</feature>
<dbReference type="PANTHER" id="PTHR43289">
    <property type="entry name" value="MITOGEN-ACTIVATED PROTEIN KINASE KINASE KINASE 20-RELATED"/>
    <property type="match status" value="1"/>
</dbReference>
<dbReference type="SUPFAM" id="SSF50891">
    <property type="entry name" value="Cyclophilin-like"/>
    <property type="match status" value="1"/>
</dbReference>
<dbReference type="EC" id="2.7.11.1" evidence="2"/>
<feature type="compositionally biased region" description="Low complexity" evidence="13">
    <location>
        <begin position="341"/>
        <end position="368"/>
    </location>
</feature>
<dbReference type="InterPro" id="IPR011009">
    <property type="entry name" value="Kinase-like_dom_sf"/>
</dbReference>
<dbReference type="SMART" id="SM00220">
    <property type="entry name" value="S_TKc"/>
    <property type="match status" value="1"/>
</dbReference>
<keyword evidence="8 17" id="KW-0418">Kinase</keyword>
<dbReference type="InterPro" id="IPR000719">
    <property type="entry name" value="Prot_kinase_dom"/>
</dbReference>
<keyword evidence="9 12" id="KW-0067">ATP-binding</keyword>
<feature type="region of interest" description="Disordered" evidence="13">
    <location>
        <begin position="341"/>
        <end position="376"/>
    </location>
</feature>